<dbReference type="EMBL" id="AZHE01000004">
    <property type="protein sequence ID" value="KHN99717.1"/>
    <property type="molecule type" value="Genomic_DNA"/>
</dbReference>
<feature type="region of interest" description="Disordered" evidence="1">
    <location>
        <begin position="100"/>
        <end position="121"/>
    </location>
</feature>
<gene>
    <name evidence="2" type="ORF">MAM_02570</name>
</gene>
<evidence type="ECO:0000313" key="2">
    <source>
        <dbReference type="EMBL" id="KHN99717.1"/>
    </source>
</evidence>
<keyword evidence="3" id="KW-1185">Reference proteome</keyword>
<dbReference type="AlphaFoldDB" id="A0A0B2X1W5"/>
<reference evidence="2 3" key="1">
    <citation type="journal article" date="2014" name="Proc. Natl. Acad. Sci. U.S.A.">
        <title>Trajectory and genomic determinants of fungal-pathogen speciation and host adaptation.</title>
        <authorList>
            <person name="Hu X."/>
            <person name="Xiao G."/>
            <person name="Zheng P."/>
            <person name="Shang Y."/>
            <person name="Su Y."/>
            <person name="Zhang X."/>
            <person name="Liu X."/>
            <person name="Zhan S."/>
            <person name="St Leger R.J."/>
            <person name="Wang C."/>
        </authorList>
    </citation>
    <scope>NUCLEOTIDE SEQUENCE [LARGE SCALE GENOMIC DNA]</scope>
    <source>
        <strain evidence="2 3">ARSEF 1941</strain>
    </source>
</reference>
<accession>A0A0B2X1W5</accession>
<sequence>MSRPYSGRGTAHRGGGPFGGNRSWRMPEVVRSAPPPMGDLIETVSREDVLYDKAGPLGRIGISGAEVIASYNWLDERHPEIIIPGTTVFVTHFSNDLLTDNQARQTSAVDSPSYSPPASRG</sequence>
<name>A0A0B2X1W5_METAS</name>
<evidence type="ECO:0000256" key="1">
    <source>
        <dbReference type="SAM" id="MobiDB-lite"/>
    </source>
</evidence>
<evidence type="ECO:0000313" key="3">
    <source>
        <dbReference type="Proteomes" id="UP000030816"/>
    </source>
</evidence>
<feature type="region of interest" description="Disordered" evidence="1">
    <location>
        <begin position="1"/>
        <end position="39"/>
    </location>
</feature>
<dbReference type="Proteomes" id="UP000030816">
    <property type="component" value="Unassembled WGS sequence"/>
</dbReference>
<organism evidence="2 3">
    <name type="scientific">Metarhizium album (strain ARSEF 1941)</name>
    <dbReference type="NCBI Taxonomy" id="1081103"/>
    <lineage>
        <taxon>Eukaryota</taxon>
        <taxon>Fungi</taxon>
        <taxon>Dikarya</taxon>
        <taxon>Ascomycota</taxon>
        <taxon>Pezizomycotina</taxon>
        <taxon>Sordariomycetes</taxon>
        <taxon>Hypocreomycetidae</taxon>
        <taxon>Hypocreales</taxon>
        <taxon>Clavicipitaceae</taxon>
        <taxon>Metarhizium</taxon>
    </lineage>
</organism>
<proteinExistence type="predicted"/>
<comment type="caution">
    <text evidence="2">The sequence shown here is derived from an EMBL/GenBank/DDBJ whole genome shotgun (WGS) entry which is preliminary data.</text>
</comment>
<protein>
    <submittedName>
        <fullName evidence="2">Uncharacterized protein</fullName>
    </submittedName>
</protein>
<dbReference type="OrthoDB" id="420564at2759"/>
<dbReference type="HOGENOM" id="CLU_2038585_0_0_1"/>
<feature type="compositionally biased region" description="Polar residues" evidence="1">
    <location>
        <begin position="100"/>
        <end position="113"/>
    </location>
</feature>
<dbReference type="GeneID" id="63737025"/>
<dbReference type="RefSeq" id="XP_040680783.1">
    <property type="nucleotide sequence ID" value="XM_040821369.1"/>
</dbReference>
<dbReference type="STRING" id="1081103.A0A0B2X1W5"/>